<evidence type="ECO:0008006" key="3">
    <source>
        <dbReference type="Google" id="ProtNLM"/>
    </source>
</evidence>
<organism evidence="1 2">
    <name type="scientific">Hoylesella timonensis</name>
    <dbReference type="NCBI Taxonomy" id="386414"/>
    <lineage>
        <taxon>Bacteria</taxon>
        <taxon>Pseudomonadati</taxon>
        <taxon>Bacteroidota</taxon>
        <taxon>Bacteroidia</taxon>
        <taxon>Bacteroidales</taxon>
        <taxon>Prevotellaceae</taxon>
        <taxon>Hoylesella</taxon>
    </lineage>
</organism>
<dbReference type="Pfam" id="PF12864">
    <property type="entry name" value="DUF3822"/>
    <property type="match status" value="1"/>
</dbReference>
<gene>
    <name evidence="1" type="ORF">BFS16_04395</name>
</gene>
<dbReference type="Gene3D" id="3.30.420.260">
    <property type="match status" value="1"/>
</dbReference>
<accession>A0A2K0XM40</accession>
<dbReference type="Gene3D" id="3.30.420.250">
    <property type="match status" value="1"/>
</dbReference>
<comment type="caution">
    <text evidence="1">The sequence shown here is derived from an EMBL/GenBank/DDBJ whole genome shotgun (WGS) entry which is preliminary data.</text>
</comment>
<dbReference type="CDD" id="cd24013">
    <property type="entry name" value="ASKHA_ATPase_BT3980-like"/>
    <property type="match status" value="1"/>
</dbReference>
<evidence type="ECO:0000313" key="2">
    <source>
        <dbReference type="Proteomes" id="UP000236634"/>
    </source>
</evidence>
<name>A0A2K0XM40_9BACT</name>
<dbReference type="AlphaFoldDB" id="A0A2K0XM40"/>
<dbReference type="EMBL" id="NBAX01000003">
    <property type="protein sequence ID" value="PNP95605.1"/>
    <property type="molecule type" value="Genomic_DNA"/>
</dbReference>
<reference evidence="1 2" key="1">
    <citation type="submission" date="2017-03" db="EMBL/GenBank/DDBJ databases">
        <authorList>
            <person name="Afonso C.L."/>
            <person name="Miller P.J."/>
            <person name="Scott M.A."/>
            <person name="Spackman E."/>
            <person name="Goraichik I."/>
            <person name="Dimitrov K.M."/>
            <person name="Suarez D.L."/>
            <person name="Swayne D.E."/>
        </authorList>
    </citation>
    <scope>NUCLEOTIDE SEQUENCE [LARGE SCALE GENOMIC DNA]</scope>
    <source>
        <strain evidence="1 2">DNF00076</strain>
    </source>
</reference>
<proteinExistence type="predicted"/>
<evidence type="ECO:0000313" key="1">
    <source>
        <dbReference type="EMBL" id="PNP95605.1"/>
    </source>
</evidence>
<dbReference type="Proteomes" id="UP000236634">
    <property type="component" value="Unassembled WGS sequence"/>
</dbReference>
<sequence length="274" mass="31978">MTMQETGNNTLISKARLVFRISPQSLSFSVVDNAEESQLAFEPYVIRSGISLAANLREAFIESDLLNRGYQRAQVMIDAPVMLVPTEEFRQEEMECMYQHTFTGHEDEAVLHAVLHNLNAVAVFSVNKDLKMVMTDHFNDVRFFPVSQPVWSYLHKRSFTGSHQKLYAYFHDKKVDIFCFKQNRFKFYNTFHVPHANDSIYFILYTWKILALDSEKDELHLVGDIPERERLSESLRRYLQKVYYVNPVAEFNRAPITIIKGISFDLITLFLKGK</sequence>
<dbReference type="InterPro" id="IPR024213">
    <property type="entry name" value="DUF3822"/>
</dbReference>
<protein>
    <recommendedName>
        <fullName evidence="3">DUF3822 domain-containing protein</fullName>
    </recommendedName>
</protein>